<dbReference type="Proteomes" id="UP000241690">
    <property type="component" value="Unassembled WGS sequence"/>
</dbReference>
<dbReference type="EMBL" id="KZ679678">
    <property type="protein sequence ID" value="PTB57123.1"/>
    <property type="molecule type" value="Genomic_DNA"/>
</dbReference>
<dbReference type="GeneID" id="36623388"/>
<protein>
    <submittedName>
        <fullName evidence="1">Uncharacterized protein</fullName>
    </submittedName>
</protein>
<dbReference type="AlphaFoldDB" id="A0A2T4AJ84"/>
<proteinExistence type="predicted"/>
<accession>A0A2T4AJ84</accession>
<evidence type="ECO:0000313" key="1">
    <source>
        <dbReference type="EMBL" id="PTB57123.1"/>
    </source>
</evidence>
<gene>
    <name evidence="1" type="ORF">M431DRAFT_394885</name>
</gene>
<organism evidence="1 2">
    <name type="scientific">Trichoderma harzianum CBS 226.95</name>
    <dbReference type="NCBI Taxonomy" id="983964"/>
    <lineage>
        <taxon>Eukaryota</taxon>
        <taxon>Fungi</taxon>
        <taxon>Dikarya</taxon>
        <taxon>Ascomycota</taxon>
        <taxon>Pezizomycotina</taxon>
        <taxon>Sordariomycetes</taxon>
        <taxon>Hypocreomycetidae</taxon>
        <taxon>Hypocreales</taxon>
        <taxon>Hypocreaceae</taxon>
        <taxon>Trichoderma</taxon>
    </lineage>
</organism>
<name>A0A2T4AJ84_TRIHA</name>
<evidence type="ECO:0000313" key="2">
    <source>
        <dbReference type="Proteomes" id="UP000241690"/>
    </source>
</evidence>
<reference evidence="1 2" key="1">
    <citation type="submission" date="2016-07" db="EMBL/GenBank/DDBJ databases">
        <title>Multiple horizontal gene transfer events from other fungi enriched the ability of initially mycotrophic Trichoderma (Ascomycota) to feed on dead plant biomass.</title>
        <authorList>
            <consortium name="DOE Joint Genome Institute"/>
            <person name="Aerts A."/>
            <person name="Atanasova L."/>
            <person name="Chenthamara K."/>
            <person name="Zhang J."/>
            <person name="Grujic M."/>
            <person name="Henrissat B."/>
            <person name="Kuo A."/>
            <person name="Salamov A."/>
            <person name="Lipzen A."/>
            <person name="Labutti K."/>
            <person name="Barry K."/>
            <person name="Miao Y."/>
            <person name="Rahimi M.J."/>
            <person name="Shen Q."/>
            <person name="Grigoriev I.V."/>
            <person name="Kubicek C.P."/>
            <person name="Druzhinina I.S."/>
        </authorList>
    </citation>
    <scope>NUCLEOTIDE SEQUENCE [LARGE SCALE GENOMIC DNA]</scope>
    <source>
        <strain evidence="1 2">CBS 226.95</strain>
    </source>
</reference>
<keyword evidence="2" id="KW-1185">Reference proteome</keyword>
<dbReference type="RefSeq" id="XP_024776800.1">
    <property type="nucleotide sequence ID" value="XM_024914822.1"/>
</dbReference>
<sequence length="101" mass="11111">MYQAAILSGLISCQTWSRFALPPTHTLYLLTSTQVICHCLPLPAHMLHPSRPQLGPVAIYKVLEPTSTESAQLLAVLRAHVCTFNRLPTSPFAWVHGAYSA</sequence>